<dbReference type="PROSITE" id="PS50873">
    <property type="entry name" value="PEROXIDASE_4"/>
    <property type="match status" value="1"/>
</dbReference>
<dbReference type="Proteomes" id="UP000501690">
    <property type="component" value="Linkage Group LG8"/>
</dbReference>
<accession>A0A4D6MRD8</accession>
<keyword evidence="18" id="KW-1185">Reference proteome</keyword>
<dbReference type="Gene3D" id="1.10.520.10">
    <property type="match status" value="1"/>
</dbReference>
<evidence type="ECO:0000256" key="7">
    <source>
        <dbReference type="ARBA" id="ARBA00022837"/>
    </source>
</evidence>
<dbReference type="PRINTS" id="PR00461">
    <property type="entry name" value="PLPEROXIDASE"/>
</dbReference>
<dbReference type="GO" id="GO:0140825">
    <property type="term" value="F:lactoperoxidase activity"/>
    <property type="evidence" value="ECO:0007669"/>
    <property type="project" value="UniProtKB-EC"/>
</dbReference>
<evidence type="ECO:0000256" key="9">
    <source>
        <dbReference type="ARBA" id="ARBA00023004"/>
    </source>
</evidence>
<name>A0A4D6MRD8_VIGUN</name>
<feature type="binding site" evidence="12">
    <location>
        <position position="138"/>
    </location>
    <ligand>
        <name>substrate</name>
    </ligand>
</feature>
<feature type="binding site" evidence="13">
    <location>
        <position position="63"/>
    </location>
    <ligand>
        <name>Ca(2+)</name>
        <dbReference type="ChEBI" id="CHEBI:29108"/>
        <label>1</label>
    </ligand>
</feature>
<evidence type="ECO:0000256" key="14">
    <source>
        <dbReference type="PIRSR" id="PIRSR600823-5"/>
    </source>
</evidence>
<evidence type="ECO:0000256" key="13">
    <source>
        <dbReference type="PIRSR" id="PIRSR600823-3"/>
    </source>
</evidence>
<dbReference type="PRINTS" id="PR00458">
    <property type="entry name" value="PEROXIDASE"/>
</dbReference>
<evidence type="ECO:0000256" key="3">
    <source>
        <dbReference type="ARBA" id="ARBA00012313"/>
    </source>
</evidence>
<evidence type="ECO:0000313" key="18">
    <source>
        <dbReference type="Proteomes" id="UP000501690"/>
    </source>
</evidence>
<proteinExistence type="inferred from homology"/>
<dbReference type="InterPro" id="IPR000823">
    <property type="entry name" value="Peroxidase_pln"/>
</dbReference>
<evidence type="ECO:0000256" key="10">
    <source>
        <dbReference type="ARBA" id="ARBA00023157"/>
    </source>
</evidence>
<keyword evidence="15" id="KW-0732">Signal</keyword>
<keyword evidence="7 13" id="KW-0106">Calcium</keyword>
<evidence type="ECO:0000256" key="4">
    <source>
        <dbReference type="ARBA" id="ARBA00022559"/>
    </source>
</evidence>
<gene>
    <name evidence="17" type="ORF">DEO72_LG8g1174</name>
</gene>
<feature type="binding site" evidence="13">
    <location>
        <position position="216"/>
    </location>
    <ligand>
        <name>Ca(2+)</name>
        <dbReference type="ChEBI" id="CHEBI:29108"/>
        <label>2</label>
    </ligand>
</feature>
<evidence type="ECO:0000313" key="17">
    <source>
        <dbReference type="EMBL" id="QCE03152.1"/>
    </source>
</evidence>
<keyword evidence="5 15" id="KW-0349">Heme</keyword>
<feature type="signal peptide" evidence="15">
    <location>
        <begin position="1"/>
        <end position="21"/>
    </location>
</feature>
<feature type="binding site" evidence="13">
    <location>
        <position position="213"/>
    </location>
    <ligand>
        <name>Ca(2+)</name>
        <dbReference type="ChEBI" id="CHEBI:29108"/>
        <label>2</label>
    </ligand>
</feature>
<evidence type="ECO:0000256" key="8">
    <source>
        <dbReference type="ARBA" id="ARBA00023002"/>
    </source>
</evidence>
<sequence>MAAIKLCINCLFLCLIGIASADSANKLRPDFYNLQCPLALQTIKEEGCDASILLKDTQNFTGEQSGVPDTGSTNGTDIIERIKGRLEKLCPGVVSCADIVAVAARDSIVAQGGPSWNVGLGRRDSTTANISAVSTDLPSPFMNLSQLLATFAKKNFTAKEMVAFTGVHTVGFVRCLFFRTRIYNESNIDPSYARSLQAKCPFVGGDDNLAPLDRSTPHRFDNAYYKNLVVKKGLLHSDQELYNGGSTDSIVEFYASNALHFRRDFANTAIKMGNFGPLTGTHGQIRKQCSKVN</sequence>
<evidence type="ECO:0000256" key="11">
    <source>
        <dbReference type="ARBA" id="ARBA00023180"/>
    </source>
</evidence>
<dbReference type="GO" id="GO:0005576">
    <property type="term" value="C:extracellular region"/>
    <property type="evidence" value="ECO:0007669"/>
    <property type="project" value="UniProtKB-SubCell"/>
</dbReference>
<dbReference type="AlphaFoldDB" id="A0A4D6MRD8"/>
<dbReference type="GO" id="GO:0042744">
    <property type="term" value="P:hydrogen peroxide catabolic process"/>
    <property type="evidence" value="ECO:0007669"/>
    <property type="project" value="UniProtKB-KW"/>
</dbReference>
<evidence type="ECO:0000256" key="1">
    <source>
        <dbReference type="ARBA" id="ARBA00000189"/>
    </source>
</evidence>
<dbReference type="GO" id="GO:0006979">
    <property type="term" value="P:response to oxidative stress"/>
    <property type="evidence" value="ECO:0007669"/>
    <property type="project" value="UniProtKB-UniRule"/>
</dbReference>
<evidence type="ECO:0000256" key="5">
    <source>
        <dbReference type="ARBA" id="ARBA00022617"/>
    </source>
</evidence>
<keyword evidence="10 14" id="KW-1015">Disulfide bond</keyword>
<evidence type="ECO:0000256" key="6">
    <source>
        <dbReference type="ARBA" id="ARBA00022723"/>
    </source>
</evidence>
<keyword evidence="6 13" id="KW-0479">Metal-binding</keyword>
<evidence type="ECO:0000256" key="2">
    <source>
        <dbReference type="ARBA" id="ARBA00002322"/>
    </source>
</evidence>
<feature type="domain" description="Plant heme peroxidase family profile" evidence="16">
    <location>
        <begin position="46"/>
        <end position="293"/>
    </location>
</feature>
<evidence type="ECO:0000259" key="16">
    <source>
        <dbReference type="PROSITE" id="PS50873"/>
    </source>
</evidence>
<feature type="binding site" evidence="13">
    <location>
        <position position="51"/>
    </location>
    <ligand>
        <name>Ca(2+)</name>
        <dbReference type="ChEBI" id="CHEBI:29108"/>
        <label>1</label>
    </ligand>
</feature>
<feature type="binding site" description="axial binding residue" evidence="13">
    <location>
        <position position="168"/>
    </location>
    <ligand>
        <name>heme b</name>
        <dbReference type="ChEBI" id="CHEBI:60344"/>
    </ligand>
    <ligandPart>
        <name>Fe</name>
        <dbReference type="ChEBI" id="CHEBI:18248"/>
    </ligandPart>
</feature>
<comment type="cofactor">
    <cofactor evidence="13 15">
        <name>Ca(2+)</name>
        <dbReference type="ChEBI" id="CHEBI:29108"/>
    </cofactor>
    <text evidence="13 15">Binds 2 calcium ions per subunit.</text>
</comment>
<evidence type="ECO:0000256" key="15">
    <source>
        <dbReference type="RuleBase" id="RU362060"/>
    </source>
</evidence>
<comment type="similarity">
    <text evidence="15">Belongs to the peroxidase family. Classical plant (class III) peroxidase subfamily.</text>
</comment>
<feature type="binding site" evidence="13">
    <location>
        <position position="169"/>
    </location>
    <ligand>
        <name>Ca(2+)</name>
        <dbReference type="ChEBI" id="CHEBI:29108"/>
        <label>2</label>
    </ligand>
</feature>
<dbReference type="GO" id="GO:0020037">
    <property type="term" value="F:heme binding"/>
    <property type="evidence" value="ECO:0007669"/>
    <property type="project" value="UniProtKB-UniRule"/>
</dbReference>
<dbReference type="Gene3D" id="1.10.420.10">
    <property type="entry name" value="Peroxidase, domain 2"/>
    <property type="match status" value="1"/>
</dbReference>
<keyword evidence="11" id="KW-0325">Glycoprotein</keyword>
<dbReference type="SUPFAM" id="SSF48113">
    <property type="entry name" value="Heme-dependent peroxidases"/>
    <property type="match status" value="1"/>
</dbReference>
<dbReference type="EMBL" id="CP039352">
    <property type="protein sequence ID" value="QCE03152.1"/>
    <property type="molecule type" value="Genomic_DNA"/>
</dbReference>
<protein>
    <recommendedName>
        <fullName evidence="3 15">Peroxidase</fullName>
        <ecNumber evidence="3 15">1.11.1.7</ecNumber>
    </recommendedName>
</protein>
<reference evidence="17 18" key="1">
    <citation type="submission" date="2019-04" db="EMBL/GenBank/DDBJ databases">
        <title>An improved genome assembly and genetic linkage map for asparagus bean, Vigna unguiculata ssp. sesquipedialis.</title>
        <authorList>
            <person name="Xia Q."/>
            <person name="Zhang R."/>
            <person name="Dong Y."/>
        </authorList>
    </citation>
    <scope>NUCLEOTIDE SEQUENCE [LARGE SCALE GENOMIC DNA]</scope>
    <source>
        <tissue evidence="17">Leaf</tissue>
    </source>
</reference>
<organism evidence="17 18">
    <name type="scientific">Vigna unguiculata</name>
    <name type="common">Cowpea</name>
    <dbReference type="NCBI Taxonomy" id="3917"/>
    <lineage>
        <taxon>Eukaryota</taxon>
        <taxon>Viridiplantae</taxon>
        <taxon>Streptophyta</taxon>
        <taxon>Embryophyta</taxon>
        <taxon>Tracheophyta</taxon>
        <taxon>Spermatophyta</taxon>
        <taxon>Magnoliopsida</taxon>
        <taxon>eudicotyledons</taxon>
        <taxon>Gunneridae</taxon>
        <taxon>Pentapetalae</taxon>
        <taxon>rosids</taxon>
        <taxon>fabids</taxon>
        <taxon>Fabales</taxon>
        <taxon>Fabaceae</taxon>
        <taxon>Papilionoideae</taxon>
        <taxon>50 kb inversion clade</taxon>
        <taxon>NPAAA clade</taxon>
        <taxon>indigoferoid/millettioid clade</taxon>
        <taxon>Phaseoleae</taxon>
        <taxon>Vigna</taxon>
    </lineage>
</organism>
<feature type="binding site" evidence="13">
    <location>
        <position position="47"/>
    </location>
    <ligand>
        <name>Ca(2+)</name>
        <dbReference type="ChEBI" id="CHEBI:29108"/>
        <label>1</label>
    </ligand>
</feature>
<feature type="chain" id="PRO_5019882621" description="Peroxidase" evidence="15">
    <location>
        <begin position="22"/>
        <end position="293"/>
    </location>
</feature>
<feature type="binding site" evidence="13">
    <location>
        <position position="221"/>
    </location>
    <ligand>
        <name>Ca(2+)</name>
        <dbReference type="ChEBI" id="CHEBI:29108"/>
        <label>2</label>
    </ligand>
</feature>
<dbReference type="InterPro" id="IPR010255">
    <property type="entry name" value="Haem_peroxidase_sf"/>
</dbReference>
<keyword evidence="15" id="KW-0964">Secreted</keyword>
<dbReference type="FunFam" id="1.10.420.10:FF:000006">
    <property type="entry name" value="Peroxidase"/>
    <property type="match status" value="1"/>
</dbReference>
<dbReference type="PANTHER" id="PTHR31388">
    <property type="entry name" value="PEROXIDASE 72-RELATED"/>
    <property type="match status" value="1"/>
</dbReference>
<keyword evidence="9 13" id="KW-0408">Iron</keyword>
<comment type="cofactor">
    <cofactor evidence="13 15">
        <name>heme b</name>
        <dbReference type="ChEBI" id="CHEBI:60344"/>
    </cofactor>
    <text evidence="13 15">Binds 1 heme b (iron(II)-protoporphyrin IX) group per subunit.</text>
</comment>
<dbReference type="PANTHER" id="PTHR31388:SF132">
    <property type="entry name" value="PEROXIDASE"/>
    <property type="match status" value="1"/>
</dbReference>
<dbReference type="CDD" id="cd00693">
    <property type="entry name" value="secretory_peroxidase"/>
    <property type="match status" value="1"/>
</dbReference>
<feature type="binding site" evidence="13">
    <location>
        <position position="49"/>
    </location>
    <ligand>
        <name>Ca(2+)</name>
        <dbReference type="ChEBI" id="CHEBI:29108"/>
        <label>1</label>
    </ligand>
</feature>
<keyword evidence="4 15" id="KW-0575">Peroxidase</keyword>
<comment type="catalytic activity">
    <reaction evidence="1 15">
        <text>2 a phenolic donor + H2O2 = 2 a phenolic radical donor + 2 H2O</text>
        <dbReference type="Rhea" id="RHEA:56136"/>
        <dbReference type="ChEBI" id="CHEBI:15377"/>
        <dbReference type="ChEBI" id="CHEBI:16240"/>
        <dbReference type="ChEBI" id="CHEBI:139520"/>
        <dbReference type="ChEBI" id="CHEBI:139521"/>
        <dbReference type="EC" id="1.11.1.7"/>
    </reaction>
</comment>
<dbReference type="EC" id="1.11.1.7" evidence="3 15"/>
<dbReference type="InterPro" id="IPR033905">
    <property type="entry name" value="Secretory_peroxidase"/>
</dbReference>
<keyword evidence="8 15" id="KW-0560">Oxidoreductase</keyword>
<dbReference type="InterPro" id="IPR002016">
    <property type="entry name" value="Haem_peroxidase"/>
</dbReference>
<comment type="subcellular location">
    <subcellularLocation>
        <location evidence="15">Secreted</location>
    </subcellularLocation>
</comment>
<evidence type="ECO:0000256" key="12">
    <source>
        <dbReference type="PIRSR" id="PIRSR600823-2"/>
    </source>
</evidence>
<feature type="disulfide bond" evidence="14">
    <location>
        <begin position="96"/>
        <end position="289"/>
    </location>
</feature>
<dbReference type="GO" id="GO:0046872">
    <property type="term" value="F:metal ion binding"/>
    <property type="evidence" value="ECO:0007669"/>
    <property type="project" value="UniProtKB-UniRule"/>
</dbReference>
<dbReference type="Pfam" id="PF00141">
    <property type="entry name" value="peroxidase"/>
    <property type="match status" value="1"/>
</dbReference>
<comment type="function">
    <text evidence="2">Removal of H(2)O(2), oxidation of toxic reductants, biosynthesis and degradation of lignin, suberization, auxin catabolism, response to environmental stresses such as wounding, pathogen attack and oxidative stress. These functions might be dependent on each isozyme/isoform in each plant tissue.</text>
</comment>
<keyword evidence="15" id="KW-0376">Hydrogen peroxide</keyword>
<feature type="disulfide bond" evidence="14">
    <location>
        <begin position="175"/>
        <end position="200"/>
    </location>
</feature>